<accession>A0A1J5I7G7</accession>
<comment type="caution">
    <text evidence="1">The sequence shown here is derived from an EMBL/GenBank/DDBJ whole genome shotgun (WGS) entry which is preliminary data.</text>
</comment>
<dbReference type="AlphaFoldDB" id="A0A1J5I7G7"/>
<evidence type="ECO:0000313" key="2">
    <source>
        <dbReference type="Proteomes" id="UP000182344"/>
    </source>
</evidence>
<dbReference type="EMBL" id="MNZO01000027">
    <property type="protein sequence ID" value="OIP87168.1"/>
    <property type="molecule type" value="Genomic_DNA"/>
</dbReference>
<protein>
    <recommendedName>
        <fullName evidence="3">SpoVT-AbrB domain-containing protein</fullName>
    </recommendedName>
</protein>
<sequence length="86" mass="10176">MYYDCFMNMTLSITSRKQIYFPQVLLKALNLPSPGKVVIDVLPDSSVKFRPVKSFLEFAGIAKDKAKFEYWKTFRDKMETEYEEVY</sequence>
<proteinExistence type="predicted"/>
<reference evidence="1 2" key="1">
    <citation type="journal article" date="2016" name="Environ. Microbiol.">
        <title>Genomic resolution of a cold subsurface aquifer community provides metabolic insights for novel microbes adapted to high CO concentrations.</title>
        <authorList>
            <person name="Probst A.J."/>
            <person name="Castelle C.J."/>
            <person name="Singh A."/>
            <person name="Brown C.T."/>
            <person name="Anantharaman K."/>
            <person name="Sharon I."/>
            <person name="Hug L.A."/>
            <person name="Burstein D."/>
            <person name="Emerson J.B."/>
            <person name="Thomas B.C."/>
            <person name="Banfield J.F."/>
        </authorList>
    </citation>
    <scope>NUCLEOTIDE SEQUENCE [LARGE SCALE GENOMIC DNA]</scope>
    <source>
        <strain evidence="1">CG2_30_35_20</strain>
    </source>
</reference>
<dbReference type="STRING" id="1805376.AUK05_02025"/>
<organism evidence="1 2">
    <name type="scientific">Candidatus Shapirobacteria bacterium CG2_30_35_20</name>
    <dbReference type="NCBI Taxonomy" id="1805376"/>
    <lineage>
        <taxon>Bacteria</taxon>
        <taxon>Candidatus Shapironibacteriota</taxon>
    </lineage>
</organism>
<evidence type="ECO:0000313" key="1">
    <source>
        <dbReference type="EMBL" id="OIP87168.1"/>
    </source>
</evidence>
<name>A0A1J5I7G7_9BACT</name>
<dbReference type="Proteomes" id="UP000182344">
    <property type="component" value="Unassembled WGS sequence"/>
</dbReference>
<gene>
    <name evidence="1" type="ORF">AUK05_02025</name>
</gene>
<evidence type="ECO:0008006" key="3">
    <source>
        <dbReference type="Google" id="ProtNLM"/>
    </source>
</evidence>